<gene>
    <name evidence="2" type="ORF">SAMN05877842_103183</name>
</gene>
<name>A0A285U6N6_9BACL</name>
<evidence type="ECO:0000313" key="3">
    <source>
        <dbReference type="Proteomes" id="UP000219252"/>
    </source>
</evidence>
<keyword evidence="1" id="KW-0472">Membrane</keyword>
<dbReference type="AlphaFoldDB" id="A0A285U6N6"/>
<dbReference type="RefSeq" id="WP_170949423.1">
    <property type="nucleotide sequence ID" value="NZ_OBQC01000003.1"/>
</dbReference>
<proteinExistence type="predicted"/>
<dbReference type="EMBL" id="OBQC01000003">
    <property type="protein sequence ID" value="SOC37393.1"/>
    <property type="molecule type" value="Genomic_DNA"/>
</dbReference>
<reference evidence="3" key="1">
    <citation type="submission" date="2017-08" db="EMBL/GenBank/DDBJ databases">
        <authorList>
            <person name="Varghese N."/>
            <person name="Submissions S."/>
        </authorList>
    </citation>
    <scope>NUCLEOTIDE SEQUENCE [LARGE SCALE GENOMIC DNA]</scope>
    <source>
        <strain evidence="3">JC23</strain>
    </source>
</reference>
<accession>A0A285U6N6</accession>
<sequence length="51" mass="5976">MDYLVIILLVIGIIILWKLTKKLLSLALIVLLVYFIYINFDSIKALLPIEW</sequence>
<organism evidence="2 3">
    <name type="scientific">Ureibacillus acetophenoni</name>
    <dbReference type="NCBI Taxonomy" id="614649"/>
    <lineage>
        <taxon>Bacteria</taxon>
        <taxon>Bacillati</taxon>
        <taxon>Bacillota</taxon>
        <taxon>Bacilli</taxon>
        <taxon>Bacillales</taxon>
        <taxon>Caryophanaceae</taxon>
        <taxon>Ureibacillus</taxon>
    </lineage>
</organism>
<keyword evidence="1" id="KW-0812">Transmembrane</keyword>
<evidence type="ECO:0000256" key="1">
    <source>
        <dbReference type="SAM" id="Phobius"/>
    </source>
</evidence>
<keyword evidence="3" id="KW-1185">Reference proteome</keyword>
<keyword evidence="1" id="KW-1133">Transmembrane helix</keyword>
<dbReference type="Proteomes" id="UP000219252">
    <property type="component" value="Unassembled WGS sequence"/>
</dbReference>
<protein>
    <submittedName>
        <fullName evidence="2">Uncharacterized protein</fullName>
    </submittedName>
</protein>
<feature type="transmembrane region" description="Helical" evidence="1">
    <location>
        <begin position="6"/>
        <end position="37"/>
    </location>
</feature>
<evidence type="ECO:0000313" key="2">
    <source>
        <dbReference type="EMBL" id="SOC37393.1"/>
    </source>
</evidence>